<dbReference type="GO" id="GO:0016020">
    <property type="term" value="C:membrane"/>
    <property type="evidence" value="ECO:0007669"/>
    <property type="project" value="UniProtKB-SubCell"/>
</dbReference>
<dbReference type="GO" id="GO:0016491">
    <property type="term" value="F:oxidoreductase activity"/>
    <property type="evidence" value="ECO:0007669"/>
    <property type="project" value="UniProtKB-KW"/>
</dbReference>
<dbReference type="InterPro" id="IPR036291">
    <property type="entry name" value="NAD(P)-bd_dom_sf"/>
</dbReference>
<dbReference type="GO" id="GO:0005829">
    <property type="term" value="C:cytosol"/>
    <property type="evidence" value="ECO:0007669"/>
    <property type="project" value="TreeGrafter"/>
</dbReference>
<dbReference type="InterPro" id="IPR002347">
    <property type="entry name" value="SDR_fam"/>
</dbReference>
<dbReference type="Gene3D" id="3.40.50.720">
    <property type="entry name" value="NAD(P)-binding Rossmann-like Domain"/>
    <property type="match status" value="1"/>
</dbReference>
<dbReference type="AlphaFoldDB" id="A0A6I9RMY6"/>
<sequence length="390" mass="43670">MDLITKFMNLFAPPTLLTALFFLLPPLYFFKLFLSFLSSLFPEDMLHKVVLITGASSGIGEQMAYQYAKKGACLVLVARRESSLLEVAKRAQELGSPDVLVLPADVAKPEECRRFIDATLSHFGRLDHLVNNAGIANLCMFEEAEDVTNFMPVLDVNFWGSIYPTYFALPHLKQTRGRIVVNSSSSGWLPMPRMSFYNASKAALINFFETLRIEFGHEIGITIATPGWIESEMTQGKFLSKEGRMVVDQELRDVQVGLFPVSYSEDCAKAIVNSACRGDRYVIEPSWFKGLYLWRVFAPEVLDWLYHFVYVTKPGTPTSEMPSKIMLEAISGAKEVLVPSSILTGSNWPGTSRGLRRMCQGHCNQCMSRRAIRDRAMVVQGAVPMESVCA</sequence>
<dbReference type="Pfam" id="PF00106">
    <property type="entry name" value="adh_short"/>
    <property type="match status" value="1"/>
</dbReference>
<evidence type="ECO:0000256" key="3">
    <source>
        <dbReference type="ARBA" id="ARBA00023002"/>
    </source>
</evidence>
<dbReference type="PROSITE" id="PS00061">
    <property type="entry name" value="ADH_SHORT"/>
    <property type="match status" value="1"/>
</dbReference>
<evidence type="ECO:0000313" key="5">
    <source>
        <dbReference type="Proteomes" id="UP000504607"/>
    </source>
</evidence>
<organism evidence="5 6">
    <name type="scientific">Elaeis guineensis var. tenera</name>
    <name type="common">Oil palm</name>
    <dbReference type="NCBI Taxonomy" id="51953"/>
    <lineage>
        <taxon>Eukaryota</taxon>
        <taxon>Viridiplantae</taxon>
        <taxon>Streptophyta</taxon>
        <taxon>Embryophyta</taxon>
        <taxon>Tracheophyta</taxon>
        <taxon>Spermatophyta</taxon>
        <taxon>Magnoliopsida</taxon>
        <taxon>Liliopsida</taxon>
        <taxon>Arecaceae</taxon>
        <taxon>Arecoideae</taxon>
        <taxon>Cocoseae</taxon>
        <taxon>Elaeidinae</taxon>
        <taxon>Elaeis</taxon>
    </lineage>
</organism>
<evidence type="ECO:0000313" key="6">
    <source>
        <dbReference type="RefSeq" id="XP_010929560.1"/>
    </source>
</evidence>
<dbReference type="Proteomes" id="UP000504607">
    <property type="component" value="Chromosome 9"/>
</dbReference>
<evidence type="ECO:0000256" key="1">
    <source>
        <dbReference type="ARBA" id="ARBA00004606"/>
    </source>
</evidence>
<reference evidence="6" key="1">
    <citation type="submission" date="2025-08" db="UniProtKB">
        <authorList>
            <consortium name="RefSeq"/>
        </authorList>
    </citation>
    <scope>IDENTIFICATION</scope>
</reference>
<protein>
    <submittedName>
        <fullName evidence="6">11-beta-hydroxysteroid dehydrogenase 1B isoform X1</fullName>
    </submittedName>
</protein>
<dbReference type="RefSeq" id="XP_010929560.1">
    <property type="nucleotide sequence ID" value="XM_010931258.1"/>
</dbReference>
<name>A0A6I9RMY6_ELAGV</name>
<accession>A0A6I9RMY6</accession>
<dbReference type="FunCoup" id="A0A6I9RMY6">
    <property type="interactions" value="127"/>
</dbReference>
<proteinExistence type="inferred from homology"/>
<evidence type="ECO:0000256" key="2">
    <source>
        <dbReference type="ARBA" id="ARBA00006484"/>
    </source>
</evidence>
<dbReference type="InterPro" id="IPR020904">
    <property type="entry name" value="Sc_DH/Rdtase_CS"/>
</dbReference>
<comment type="similarity">
    <text evidence="2 4">Belongs to the short-chain dehydrogenases/reductases (SDR) family.</text>
</comment>
<dbReference type="OrthoDB" id="47007at2759"/>
<gene>
    <name evidence="6" type="primary">LOC105051010</name>
</gene>
<dbReference type="PANTHER" id="PTHR43391:SF91">
    <property type="entry name" value="OS04G0390700 PROTEIN"/>
    <property type="match status" value="1"/>
</dbReference>
<evidence type="ECO:0000256" key="4">
    <source>
        <dbReference type="RuleBase" id="RU000363"/>
    </source>
</evidence>
<dbReference type="PRINTS" id="PR00080">
    <property type="entry name" value="SDRFAMILY"/>
</dbReference>
<dbReference type="InParanoid" id="A0A6I9RMY6"/>
<dbReference type="PRINTS" id="PR00081">
    <property type="entry name" value="GDHRDH"/>
</dbReference>
<comment type="subcellular location">
    <subcellularLocation>
        <location evidence="1">Membrane</location>
        <topology evidence="1">Single-pass type II membrane protein</topology>
    </subcellularLocation>
</comment>
<keyword evidence="3" id="KW-0560">Oxidoreductase</keyword>
<keyword evidence="5" id="KW-1185">Reference proteome</keyword>
<dbReference type="NCBIfam" id="NF004825">
    <property type="entry name" value="PRK06181.1"/>
    <property type="match status" value="1"/>
</dbReference>
<dbReference type="PANTHER" id="PTHR43391">
    <property type="entry name" value="RETINOL DEHYDROGENASE-RELATED"/>
    <property type="match status" value="1"/>
</dbReference>
<dbReference type="SUPFAM" id="SSF51735">
    <property type="entry name" value="NAD(P)-binding Rossmann-fold domains"/>
    <property type="match status" value="1"/>
</dbReference>